<keyword evidence="2" id="KW-1185">Reference proteome</keyword>
<dbReference type="PATRIC" id="fig|1122985.7.peg.1704"/>
<protein>
    <submittedName>
        <fullName evidence="1">Uncharacterized protein</fullName>
    </submittedName>
</protein>
<evidence type="ECO:0000313" key="2">
    <source>
        <dbReference type="Proteomes" id="UP000027442"/>
    </source>
</evidence>
<comment type="caution">
    <text evidence="1">The sequence shown here is derived from an EMBL/GenBank/DDBJ whole genome shotgun (WGS) entry which is preliminary data.</text>
</comment>
<sequence>MMKKQLLITIICCTITGTVFAQKERKQNVQRASEKNVAVQPKLADSIVVDTLREMVTPVVVAEPTVDVPMVLPPLTLGGQIEPLGYRPWIWAGCHRWDLHPGLNLSLGASVFAQFGKHARHGAGFMQNISAMYAQPLGKKFTVAVGGYFNNVFWGRDNYRNAGLQAIMGYRFNEHWEAYLYGQKSLVNNRLMPYPLYDMQALGDRVGAAVKYNFNPSFSVQVSVEQVWGPNMPRGYYDTFNDIGR</sequence>
<gene>
    <name evidence="1" type="ORF">HMPREF1991_01641</name>
</gene>
<proteinExistence type="predicted"/>
<dbReference type="HOGENOM" id="CLU_090646_0_0_10"/>
<dbReference type="RefSeq" id="WP_018967291.1">
    <property type="nucleotide sequence ID" value="NZ_KB899214.1"/>
</dbReference>
<dbReference type="AlphaFoldDB" id="A0A069QHX6"/>
<organism evidence="1 2">
    <name type="scientific">Hoylesella loescheii DSM 19665 = JCM 12249 = ATCC 15930</name>
    <dbReference type="NCBI Taxonomy" id="1122985"/>
    <lineage>
        <taxon>Bacteria</taxon>
        <taxon>Pseudomonadati</taxon>
        <taxon>Bacteroidota</taxon>
        <taxon>Bacteroidia</taxon>
        <taxon>Bacteroidales</taxon>
        <taxon>Prevotellaceae</taxon>
        <taxon>Hoylesella</taxon>
    </lineage>
</organism>
<reference evidence="1 2" key="1">
    <citation type="submission" date="2013-08" db="EMBL/GenBank/DDBJ databases">
        <authorList>
            <person name="Weinstock G."/>
            <person name="Sodergren E."/>
            <person name="Wylie T."/>
            <person name="Fulton L."/>
            <person name="Fulton R."/>
            <person name="Fronick C."/>
            <person name="O'Laughlin M."/>
            <person name="Godfrey J."/>
            <person name="Miner T."/>
            <person name="Herter B."/>
            <person name="Appelbaum E."/>
            <person name="Cordes M."/>
            <person name="Lek S."/>
            <person name="Wollam A."/>
            <person name="Pepin K.H."/>
            <person name="Palsikar V.B."/>
            <person name="Mitreva M."/>
            <person name="Wilson R.K."/>
        </authorList>
    </citation>
    <scope>NUCLEOTIDE SEQUENCE [LARGE SCALE GENOMIC DNA]</scope>
    <source>
        <strain evidence="1 2">ATCC 15930</strain>
    </source>
</reference>
<name>A0A069QHX6_HOYLO</name>
<dbReference type="Proteomes" id="UP000027442">
    <property type="component" value="Unassembled WGS sequence"/>
</dbReference>
<accession>A0A069QHX6</accession>
<dbReference type="EMBL" id="JNGW01000069">
    <property type="protein sequence ID" value="KDR52292.1"/>
    <property type="molecule type" value="Genomic_DNA"/>
</dbReference>
<dbReference type="eggNOG" id="ENOG50337ZM">
    <property type="taxonomic scope" value="Bacteria"/>
</dbReference>
<dbReference type="SUPFAM" id="SSF56935">
    <property type="entry name" value="Porins"/>
    <property type="match status" value="1"/>
</dbReference>
<evidence type="ECO:0000313" key="1">
    <source>
        <dbReference type="EMBL" id="KDR52292.1"/>
    </source>
</evidence>